<keyword evidence="3" id="KW-1185">Reference proteome</keyword>
<gene>
    <name evidence="2" type="ORF">HCBG_00718</name>
</gene>
<organism evidence="2 3">
    <name type="scientific">Ajellomyces capsulatus (strain G186AR / H82 / ATCC MYA-2454 / RMSCC 2432)</name>
    <name type="common">Darling's disease fungus</name>
    <name type="synonym">Histoplasma capsulatum</name>
    <dbReference type="NCBI Taxonomy" id="447093"/>
    <lineage>
        <taxon>Eukaryota</taxon>
        <taxon>Fungi</taxon>
        <taxon>Dikarya</taxon>
        <taxon>Ascomycota</taxon>
        <taxon>Pezizomycotina</taxon>
        <taxon>Eurotiomycetes</taxon>
        <taxon>Eurotiomycetidae</taxon>
        <taxon>Onygenales</taxon>
        <taxon>Ajellomycetaceae</taxon>
        <taxon>Histoplasma</taxon>
    </lineage>
</organism>
<evidence type="ECO:0000313" key="2">
    <source>
        <dbReference type="EMBL" id="EEH11263.1"/>
    </source>
</evidence>
<accession>C0NC72</accession>
<dbReference type="RefSeq" id="XP_045291743.1">
    <property type="nucleotide sequence ID" value="XM_045427768.1"/>
</dbReference>
<feature type="region of interest" description="Disordered" evidence="1">
    <location>
        <begin position="84"/>
        <end position="115"/>
    </location>
</feature>
<dbReference type="GeneID" id="69033735"/>
<dbReference type="InParanoid" id="C0NC72"/>
<evidence type="ECO:0000256" key="1">
    <source>
        <dbReference type="SAM" id="MobiDB-lite"/>
    </source>
</evidence>
<dbReference type="HOGENOM" id="CLU_2108334_0_0_1"/>
<dbReference type="EMBL" id="GG663363">
    <property type="protein sequence ID" value="EEH11263.1"/>
    <property type="molecule type" value="Genomic_DNA"/>
</dbReference>
<dbReference type="Proteomes" id="UP000001631">
    <property type="component" value="Unassembled WGS sequence"/>
</dbReference>
<dbReference type="AlphaFoldDB" id="C0NC72"/>
<evidence type="ECO:0000313" key="3">
    <source>
        <dbReference type="Proteomes" id="UP000001631"/>
    </source>
</evidence>
<reference evidence="2" key="1">
    <citation type="submission" date="2009-02" db="EMBL/GenBank/DDBJ databases">
        <title>The Genome Sequence of Ajellomyces capsulatus strain G186AR.</title>
        <authorList>
            <consortium name="The Broad Institute Genome Sequencing Platform"/>
            <person name="Champion M."/>
            <person name="Cuomo C."/>
            <person name="Ma L.-J."/>
            <person name="Henn M.R."/>
            <person name="Sil A."/>
            <person name="Goldman B."/>
            <person name="Young S.K."/>
            <person name="Kodira C.D."/>
            <person name="Zeng Q."/>
            <person name="Koehrsen M."/>
            <person name="Alvarado L."/>
            <person name="Berlin A."/>
            <person name="Borenstein D."/>
            <person name="Chen Z."/>
            <person name="Engels R."/>
            <person name="Freedman E."/>
            <person name="Gellesch M."/>
            <person name="Goldberg J."/>
            <person name="Griggs A."/>
            <person name="Gujja S."/>
            <person name="Heiman D."/>
            <person name="Hepburn T."/>
            <person name="Howarth C."/>
            <person name="Jen D."/>
            <person name="Larson L."/>
            <person name="Lewis B."/>
            <person name="Mehta T."/>
            <person name="Park D."/>
            <person name="Pearson M."/>
            <person name="Roberts A."/>
            <person name="Saif S."/>
            <person name="Shea T."/>
            <person name="Shenoy N."/>
            <person name="Sisk P."/>
            <person name="Stolte C."/>
            <person name="Sykes S."/>
            <person name="Walk T."/>
            <person name="White J."/>
            <person name="Yandava C."/>
            <person name="Klein B."/>
            <person name="McEwen J.G."/>
            <person name="Puccia R."/>
            <person name="Goldman G.H."/>
            <person name="Felipe M.S."/>
            <person name="Nino-Vega G."/>
            <person name="San-Blas G."/>
            <person name="Taylor J."/>
            <person name="Mendoza L."/>
            <person name="Galagan J."/>
            <person name="Nusbaum C."/>
            <person name="Birren B."/>
        </authorList>
    </citation>
    <scope>NUCLEOTIDE SEQUENCE</scope>
    <source>
        <strain evidence="2">G186AR</strain>
    </source>
</reference>
<protein>
    <submittedName>
        <fullName evidence="2">Uncharacterized protein</fullName>
    </submittedName>
</protein>
<feature type="compositionally biased region" description="Basic and acidic residues" evidence="1">
    <location>
        <begin position="94"/>
        <end position="108"/>
    </location>
</feature>
<sequence length="115" mass="13024">MPDKLTSNKKAKAPSLSKRVYRIQPVLGCKRATRAWYRVVYIIFIDGVFGTRTKNWRVLQGVERRCRGTAEETLFKGPTLCSVDSVSSVQTKQRSREPARKGSQEARKPLTLPGE</sequence>
<name>C0NC72_AJECG</name>
<proteinExistence type="predicted"/>